<dbReference type="CDD" id="cd18086">
    <property type="entry name" value="HsC9orf114-like"/>
    <property type="match status" value="1"/>
</dbReference>
<dbReference type="Gene3D" id="2.40.50.140">
    <property type="entry name" value="Nucleic acid-binding proteins"/>
    <property type="match status" value="1"/>
</dbReference>
<evidence type="ECO:0000256" key="2">
    <source>
        <dbReference type="SAM" id="MobiDB-lite"/>
    </source>
</evidence>
<dbReference type="AlphaFoldDB" id="A0ABD2X3G9"/>
<dbReference type="Pfam" id="PF02598">
    <property type="entry name" value="Methyltrn_RNA_3"/>
    <property type="match status" value="1"/>
</dbReference>
<organism evidence="3 4">
    <name type="scientific">Trichogramma kaykai</name>
    <dbReference type="NCBI Taxonomy" id="54128"/>
    <lineage>
        <taxon>Eukaryota</taxon>
        <taxon>Metazoa</taxon>
        <taxon>Ecdysozoa</taxon>
        <taxon>Arthropoda</taxon>
        <taxon>Hexapoda</taxon>
        <taxon>Insecta</taxon>
        <taxon>Pterygota</taxon>
        <taxon>Neoptera</taxon>
        <taxon>Endopterygota</taxon>
        <taxon>Hymenoptera</taxon>
        <taxon>Apocrita</taxon>
        <taxon>Proctotrupomorpha</taxon>
        <taxon>Chalcidoidea</taxon>
        <taxon>Trichogrammatidae</taxon>
        <taxon>Trichogramma</taxon>
    </lineage>
</organism>
<dbReference type="EMBL" id="JBJJXI010000055">
    <property type="protein sequence ID" value="KAL3399664.1"/>
    <property type="molecule type" value="Genomic_DNA"/>
</dbReference>
<dbReference type="Gene3D" id="3.40.1280.10">
    <property type="match status" value="1"/>
</dbReference>
<comment type="caution">
    <text evidence="3">The sequence shown here is derived from an EMBL/GenBank/DDBJ whole genome shotgun (WGS) entry which is preliminary data.</text>
</comment>
<evidence type="ECO:0000313" key="4">
    <source>
        <dbReference type="Proteomes" id="UP001627154"/>
    </source>
</evidence>
<gene>
    <name evidence="3" type="ORF">TKK_006922</name>
</gene>
<comment type="similarity">
    <text evidence="1">Belongs to the class IV-like SAM-binding methyltransferase superfamily.</text>
</comment>
<name>A0ABD2X3G9_9HYME</name>
<dbReference type="InterPro" id="IPR012340">
    <property type="entry name" value="NA-bd_OB-fold"/>
</dbReference>
<dbReference type="Proteomes" id="UP001627154">
    <property type="component" value="Unassembled WGS sequence"/>
</dbReference>
<feature type="region of interest" description="Disordered" evidence="2">
    <location>
        <begin position="1"/>
        <end position="35"/>
    </location>
</feature>
<dbReference type="SUPFAM" id="SSF50249">
    <property type="entry name" value="Nucleic acid-binding proteins"/>
    <property type="match status" value="1"/>
</dbReference>
<evidence type="ECO:0000313" key="3">
    <source>
        <dbReference type="EMBL" id="KAL3399664.1"/>
    </source>
</evidence>
<protein>
    <submittedName>
        <fullName evidence="3">Uncharacterized protein</fullName>
    </submittedName>
</protein>
<dbReference type="SUPFAM" id="SSF75217">
    <property type="entry name" value="alpha/beta knot"/>
    <property type="match status" value="1"/>
</dbReference>
<dbReference type="PANTHER" id="PTHR12150">
    <property type="entry name" value="CLASS IV SAM-BINDING METHYLTRANSFERASE-RELATED"/>
    <property type="match status" value="1"/>
</dbReference>
<feature type="compositionally biased region" description="Basic residues" evidence="2">
    <location>
        <begin position="1"/>
        <end position="10"/>
    </location>
</feature>
<dbReference type="InterPro" id="IPR029028">
    <property type="entry name" value="Alpha/beta_knot_MTases"/>
</dbReference>
<accession>A0ABD2X3G9</accession>
<keyword evidence="4" id="KW-1185">Reference proteome</keyword>
<evidence type="ECO:0000256" key="1">
    <source>
        <dbReference type="ARBA" id="ARBA00009841"/>
    </source>
</evidence>
<proteinExistence type="inferred from homology"/>
<sequence>MQPAKLKKPPPGKTWKEVNKERREKRKQKNEEQLVKKARVEEEIKKKEEEKKINEVKKVSTLSVALPGSILDNAQSPELRAYLAGQIARAACIYKIDEVIVYDDKGEITEVERKKMKRDCTLGDARPCCLQLGRILQYLECPQYLRKHLFPIHKDLQYAGLLNPLDAPHHLRQQDVYIYREGVITNKPVKAGKGSMVYVGLQNDVRVDEVLTSGTRVTVKIPTEQEDPKKPHGIIVSAAVPRADTGIYWGYSVRLAANLSEVFAKCPYRDGYDMSIGTSDKGTPVDSIAPKSIKYKHALIVFGGLSGIESAVKVDPNINVDDASLVFNMYLNTCPLQGSRTIRTEEAILVTLAELRTKFNPEVPPPDNAQFNHEPEHLNIDIEKKTNLIHENFSQNNSEDFEPNDFENSN</sequence>
<dbReference type="InterPro" id="IPR003750">
    <property type="entry name" value="Put_MeTrfase-C9orf114-like"/>
</dbReference>
<dbReference type="PANTHER" id="PTHR12150:SF13">
    <property type="entry name" value="METHYLTRANSFERASE C9ORF114-RELATED"/>
    <property type="match status" value="1"/>
</dbReference>
<dbReference type="InterPro" id="IPR029026">
    <property type="entry name" value="tRNA_m1G_MTases_N"/>
</dbReference>
<reference evidence="3 4" key="1">
    <citation type="journal article" date="2024" name="bioRxiv">
        <title>A reference genome for Trichogramma kaykai: A tiny desert-dwelling parasitoid wasp with competing sex-ratio distorters.</title>
        <authorList>
            <person name="Culotta J."/>
            <person name="Lindsey A.R."/>
        </authorList>
    </citation>
    <scope>NUCLEOTIDE SEQUENCE [LARGE SCALE GENOMIC DNA]</scope>
    <source>
        <strain evidence="3 4">KSX58</strain>
    </source>
</reference>